<evidence type="ECO:0000313" key="7">
    <source>
        <dbReference type="EMBL" id="SPT69833.1"/>
    </source>
</evidence>
<evidence type="ECO:0000256" key="1">
    <source>
        <dbReference type="ARBA" id="ARBA00022857"/>
    </source>
</evidence>
<dbReference type="Pfam" id="PF02826">
    <property type="entry name" value="2-Hacid_dh_C"/>
    <property type="match status" value="1"/>
</dbReference>
<dbReference type="InterPro" id="IPR006139">
    <property type="entry name" value="D-isomer_2_OHA_DH_cat_dom"/>
</dbReference>
<reference evidence="7 8" key="1">
    <citation type="submission" date="2018-06" db="EMBL/GenBank/DDBJ databases">
        <authorList>
            <consortium name="Pathogen Informatics"/>
            <person name="Doyle S."/>
        </authorList>
    </citation>
    <scope>NUCLEOTIDE SEQUENCE [LARGE SCALE GENOMIC DNA]</scope>
    <source>
        <strain evidence="7 8">NCTC13093</strain>
    </source>
</reference>
<dbReference type="RefSeq" id="WP_113743970.1">
    <property type="nucleotide sequence ID" value="NZ_UAPV01000001.1"/>
</dbReference>
<dbReference type="Proteomes" id="UP000250086">
    <property type="component" value="Unassembled WGS sequence"/>
</dbReference>
<dbReference type="GO" id="GO:0051287">
    <property type="term" value="F:NAD binding"/>
    <property type="evidence" value="ECO:0007669"/>
    <property type="project" value="InterPro"/>
</dbReference>
<dbReference type="EMBL" id="UAPV01000001">
    <property type="protein sequence ID" value="SPT69833.1"/>
    <property type="molecule type" value="Genomic_DNA"/>
</dbReference>
<proteinExistence type="inferred from homology"/>
<feature type="domain" description="D-isomer specific 2-hydroxyacid dehydrogenase NAD-binding" evidence="6">
    <location>
        <begin position="110"/>
        <end position="281"/>
    </location>
</feature>
<dbReference type="InterPro" id="IPR050223">
    <property type="entry name" value="D-isomer_2-hydroxyacid_DH"/>
</dbReference>
<dbReference type="SUPFAM" id="SSF52283">
    <property type="entry name" value="Formate/glycerate dehydrogenase catalytic domain-like"/>
    <property type="match status" value="1"/>
</dbReference>
<feature type="domain" description="D-isomer specific 2-hydroxyacid dehydrogenase catalytic" evidence="5">
    <location>
        <begin position="21"/>
        <end position="312"/>
    </location>
</feature>
<keyword evidence="7" id="KW-0670">Pyruvate</keyword>
<keyword evidence="2 4" id="KW-0560">Oxidoreductase</keyword>
<dbReference type="GO" id="GO:0005829">
    <property type="term" value="C:cytosol"/>
    <property type="evidence" value="ECO:0007669"/>
    <property type="project" value="TreeGrafter"/>
</dbReference>
<dbReference type="InterPro" id="IPR006140">
    <property type="entry name" value="D-isomer_DH_NAD-bd"/>
</dbReference>
<dbReference type="OrthoDB" id="9805416at2"/>
<dbReference type="SUPFAM" id="SSF51735">
    <property type="entry name" value="NAD(P)-binding Rossmann-fold domains"/>
    <property type="match status" value="1"/>
</dbReference>
<dbReference type="EC" id="1.1.1.79" evidence="7"/>
<protein>
    <submittedName>
        <fullName evidence="7">Glyoxylate/hydroxypyruvate reductase B</fullName>
        <ecNumber evidence="7">1.1.1.79</ecNumber>
    </submittedName>
</protein>
<evidence type="ECO:0000256" key="2">
    <source>
        <dbReference type="ARBA" id="ARBA00023002"/>
    </source>
</evidence>
<dbReference type="PANTHER" id="PTHR10996:SF178">
    <property type="entry name" value="2-HYDROXYACID DEHYDROGENASE YGL185C-RELATED"/>
    <property type="match status" value="1"/>
</dbReference>
<dbReference type="Pfam" id="PF00389">
    <property type="entry name" value="2-Hacid_dh"/>
    <property type="match status" value="1"/>
</dbReference>
<evidence type="ECO:0000259" key="5">
    <source>
        <dbReference type="Pfam" id="PF00389"/>
    </source>
</evidence>
<dbReference type="InterPro" id="IPR036291">
    <property type="entry name" value="NAD(P)-bd_dom_sf"/>
</dbReference>
<dbReference type="Gene3D" id="3.40.50.720">
    <property type="entry name" value="NAD(P)-binding Rossmann-like Domain"/>
    <property type="match status" value="2"/>
</dbReference>
<organism evidence="7 8">
    <name type="scientific">Anaerobiospirillum thomasii</name>
    <dbReference type="NCBI Taxonomy" id="179995"/>
    <lineage>
        <taxon>Bacteria</taxon>
        <taxon>Pseudomonadati</taxon>
        <taxon>Pseudomonadota</taxon>
        <taxon>Gammaproteobacteria</taxon>
        <taxon>Aeromonadales</taxon>
        <taxon>Succinivibrionaceae</taxon>
        <taxon>Anaerobiospirillum</taxon>
    </lineage>
</organism>
<keyword evidence="3" id="KW-0520">NAD</keyword>
<evidence type="ECO:0000256" key="3">
    <source>
        <dbReference type="ARBA" id="ARBA00023027"/>
    </source>
</evidence>
<dbReference type="FunFam" id="3.40.50.720:FF:000213">
    <property type="entry name" value="Putative 2-hydroxyacid dehydrogenase"/>
    <property type="match status" value="1"/>
</dbReference>
<dbReference type="GO" id="GO:0030267">
    <property type="term" value="F:glyoxylate reductase (NADPH) activity"/>
    <property type="evidence" value="ECO:0007669"/>
    <property type="project" value="UniProtKB-EC"/>
</dbReference>
<evidence type="ECO:0000256" key="4">
    <source>
        <dbReference type="RuleBase" id="RU003719"/>
    </source>
</evidence>
<evidence type="ECO:0000259" key="6">
    <source>
        <dbReference type="Pfam" id="PF02826"/>
    </source>
</evidence>
<comment type="similarity">
    <text evidence="4">Belongs to the D-isomer specific 2-hydroxyacid dehydrogenase family.</text>
</comment>
<dbReference type="GO" id="GO:0016618">
    <property type="term" value="F:hydroxypyruvate reductase [NAD(P)H] activity"/>
    <property type="evidence" value="ECO:0007669"/>
    <property type="project" value="TreeGrafter"/>
</dbReference>
<gene>
    <name evidence="7" type="primary">ghrB</name>
    <name evidence="7" type="ORF">NCTC13093_01220</name>
</gene>
<keyword evidence="8" id="KW-1185">Reference proteome</keyword>
<accession>A0A2X0VAP4</accession>
<sequence length="317" mass="35209">MSEKVRFLNMANQSLPQWLLQEVGRRGEVKNKRDLDKDELYEYMQHVDIVLASGGSTITADDIKAMPKLRLITDCAVGYDKIDVAACKEHGVHVTHTPGVLNNDVADLAVGLLINVTRSLVAAHKYIENGNWGKTLFPLSTSMSDLKVGLAGIGSIGQEIAKRLEPFKTHIGYFARHRHDDLPYTYFEKIVDLAQWCDALIIIMPASKDNYHIVDDKVLDALKDGFLINVGRGSLVDTQALIDALESGHIKGVALDVFENEPHVPSSFLHMDNVVITPHIGSATQRTRRIMGQMVLDNIDAFLSGRELVNEVKETRS</sequence>
<dbReference type="PANTHER" id="PTHR10996">
    <property type="entry name" value="2-HYDROXYACID DEHYDROGENASE-RELATED"/>
    <property type="match status" value="1"/>
</dbReference>
<keyword evidence="1" id="KW-0521">NADP</keyword>
<dbReference type="AlphaFoldDB" id="A0A2X0VAP4"/>
<name>A0A2X0VAP4_9GAMM</name>
<evidence type="ECO:0000313" key="8">
    <source>
        <dbReference type="Proteomes" id="UP000250086"/>
    </source>
</evidence>
<dbReference type="CDD" id="cd12156">
    <property type="entry name" value="HPPR"/>
    <property type="match status" value="1"/>
</dbReference>